<evidence type="ECO:0000313" key="15">
    <source>
        <dbReference type="EMBL" id="KAG8434213.1"/>
    </source>
</evidence>
<dbReference type="FunFam" id="3.30.40.10:FF:000039">
    <property type="entry name" value="PHD finger protein 13"/>
    <property type="match status" value="1"/>
</dbReference>
<dbReference type="EMBL" id="JAACNH010000008">
    <property type="protein sequence ID" value="KAG8434213.1"/>
    <property type="molecule type" value="Genomic_DNA"/>
</dbReference>
<dbReference type="SMART" id="SM00249">
    <property type="entry name" value="PHD"/>
    <property type="match status" value="1"/>
</dbReference>
<dbReference type="Gene3D" id="3.30.40.10">
    <property type="entry name" value="Zinc/RING finger domain, C3HC4 (zinc finger)"/>
    <property type="match status" value="1"/>
</dbReference>
<evidence type="ECO:0000256" key="5">
    <source>
        <dbReference type="ARBA" id="ARBA00022776"/>
    </source>
</evidence>
<keyword evidence="6" id="KW-0862">Zinc</keyword>
<keyword evidence="9" id="KW-0539">Nucleus</keyword>
<keyword evidence="4" id="KW-0863">Zinc-finger</keyword>
<evidence type="ECO:0000256" key="2">
    <source>
        <dbReference type="ARBA" id="ARBA00022618"/>
    </source>
</evidence>
<dbReference type="GO" id="GO:0051301">
    <property type="term" value="P:cell division"/>
    <property type="evidence" value="ECO:0007669"/>
    <property type="project" value="UniProtKB-KW"/>
</dbReference>
<keyword evidence="10" id="KW-0131">Cell cycle</keyword>
<dbReference type="GO" id="GO:0006325">
    <property type="term" value="P:chromatin organization"/>
    <property type="evidence" value="ECO:0007669"/>
    <property type="project" value="UniProtKB-KW"/>
</dbReference>
<comment type="subcellular location">
    <subcellularLocation>
        <location evidence="1">Nucleus</location>
        <location evidence="1">Nucleoplasm</location>
    </subcellularLocation>
</comment>
<organism evidence="15 16">
    <name type="scientific">Hymenochirus boettgeri</name>
    <name type="common">Congo dwarf clawed frog</name>
    <dbReference type="NCBI Taxonomy" id="247094"/>
    <lineage>
        <taxon>Eukaryota</taxon>
        <taxon>Metazoa</taxon>
        <taxon>Chordata</taxon>
        <taxon>Craniata</taxon>
        <taxon>Vertebrata</taxon>
        <taxon>Euteleostomi</taxon>
        <taxon>Amphibia</taxon>
        <taxon>Batrachia</taxon>
        <taxon>Anura</taxon>
        <taxon>Pipoidea</taxon>
        <taxon>Pipidae</taxon>
        <taxon>Pipinae</taxon>
        <taxon>Hymenochirus</taxon>
    </lineage>
</organism>
<proteinExistence type="predicted"/>
<dbReference type="PANTHER" id="PTHR14571:SF13">
    <property type="entry name" value="PHD FINGER PROTEIN 13"/>
    <property type="match status" value="1"/>
</dbReference>
<dbReference type="Pfam" id="PF20826">
    <property type="entry name" value="PHD_5"/>
    <property type="match status" value="1"/>
</dbReference>
<sequence length="316" mass="36477">MDTASTSTFDSEDGAPNYRRRRTVEDFNKFCTFVLAYAGYIPYPEEETALRASSSPPNSTGSTVDSDSWDSRFQDLPSSDALPIKKRRSFGDLKHDRSYPAVLKRSKLGGFLLDRKKLDKIKKKKKIKKKEQEGLKQEEFVKAFIKEEPVETPIEESCPVMVHDLELKKSPPHEVEEPMLESSSTSMDNFCLPMTYEETDDIKTEHYEVNLGKRTVIRQGKQVVFRDEDSTGNDEDIMVDSDDDSWHLVTCFCMKPFAGRPMIECNECNTWIHLSCAKIRKSNVPEIYVCQKCRDTKFDIRRSNRSRMGCRKLFLD</sequence>
<evidence type="ECO:0000256" key="10">
    <source>
        <dbReference type="ARBA" id="ARBA00023306"/>
    </source>
</evidence>
<evidence type="ECO:0000256" key="1">
    <source>
        <dbReference type="ARBA" id="ARBA00004642"/>
    </source>
</evidence>
<evidence type="ECO:0000259" key="14">
    <source>
        <dbReference type="SMART" id="SM00249"/>
    </source>
</evidence>
<reference evidence="15" key="1">
    <citation type="thesis" date="2020" institute="ProQuest LLC" country="789 East Eisenhower Parkway, Ann Arbor, MI, USA">
        <title>Comparative Genomics and Chromosome Evolution.</title>
        <authorList>
            <person name="Mudd A.B."/>
        </authorList>
    </citation>
    <scope>NUCLEOTIDE SEQUENCE</scope>
    <source>
        <strain evidence="15">Female2</strain>
        <tissue evidence="15">Blood</tissue>
    </source>
</reference>
<dbReference type="SUPFAM" id="SSF57903">
    <property type="entry name" value="FYVE/PHD zinc finger"/>
    <property type="match status" value="1"/>
</dbReference>
<protein>
    <recommendedName>
        <fullName evidence="12">PHD finger protein 13</fullName>
    </recommendedName>
</protein>
<dbReference type="InterPro" id="IPR001965">
    <property type="entry name" value="Znf_PHD"/>
</dbReference>
<evidence type="ECO:0000313" key="16">
    <source>
        <dbReference type="Proteomes" id="UP000812440"/>
    </source>
</evidence>
<evidence type="ECO:0000256" key="3">
    <source>
        <dbReference type="ARBA" id="ARBA00022723"/>
    </source>
</evidence>
<dbReference type="InterPro" id="IPR011011">
    <property type="entry name" value="Znf_FYVE_PHD"/>
</dbReference>
<dbReference type="GO" id="GO:0007076">
    <property type="term" value="P:mitotic chromosome condensation"/>
    <property type="evidence" value="ECO:0007669"/>
    <property type="project" value="TreeGrafter"/>
</dbReference>
<dbReference type="OrthoDB" id="79252at2759"/>
<keyword evidence="7" id="KW-0156">Chromatin regulator</keyword>
<feature type="compositionally biased region" description="Polar residues" evidence="13">
    <location>
        <begin position="51"/>
        <end position="66"/>
    </location>
</feature>
<evidence type="ECO:0000256" key="13">
    <source>
        <dbReference type="SAM" id="MobiDB-lite"/>
    </source>
</evidence>
<gene>
    <name evidence="15" type="ORF">GDO86_012547</name>
</gene>
<evidence type="ECO:0000256" key="12">
    <source>
        <dbReference type="ARBA" id="ARBA00068751"/>
    </source>
</evidence>
<dbReference type="InterPro" id="IPR013083">
    <property type="entry name" value="Znf_RING/FYVE/PHD"/>
</dbReference>
<evidence type="ECO:0000256" key="6">
    <source>
        <dbReference type="ARBA" id="ARBA00022833"/>
    </source>
</evidence>
<keyword evidence="8" id="KW-0226">DNA condensation</keyword>
<dbReference type="Proteomes" id="UP000812440">
    <property type="component" value="Chromosome 7"/>
</dbReference>
<dbReference type="GO" id="GO:0008270">
    <property type="term" value="F:zinc ion binding"/>
    <property type="evidence" value="ECO:0007669"/>
    <property type="project" value="UniProtKB-KW"/>
</dbReference>
<accession>A0A8T2IR16</accession>
<keyword evidence="3" id="KW-0479">Metal-binding</keyword>
<keyword evidence="2" id="KW-0132">Cell division</keyword>
<dbReference type="GO" id="GO:0005654">
    <property type="term" value="C:nucleoplasm"/>
    <property type="evidence" value="ECO:0007669"/>
    <property type="project" value="UniProtKB-SubCell"/>
</dbReference>
<evidence type="ECO:0000256" key="9">
    <source>
        <dbReference type="ARBA" id="ARBA00023242"/>
    </source>
</evidence>
<feature type="domain" description="Zinc finger PHD-type" evidence="14">
    <location>
        <begin position="250"/>
        <end position="294"/>
    </location>
</feature>
<evidence type="ECO:0000256" key="11">
    <source>
        <dbReference type="ARBA" id="ARBA00055120"/>
    </source>
</evidence>
<dbReference type="InterPro" id="IPR041947">
    <property type="entry name" value="PHD_PHF13"/>
</dbReference>
<evidence type="ECO:0000256" key="7">
    <source>
        <dbReference type="ARBA" id="ARBA00022853"/>
    </source>
</evidence>
<dbReference type="GO" id="GO:0003682">
    <property type="term" value="F:chromatin binding"/>
    <property type="evidence" value="ECO:0007669"/>
    <property type="project" value="TreeGrafter"/>
</dbReference>
<name>A0A8T2IR16_9PIPI</name>
<feature type="region of interest" description="Disordered" evidence="13">
    <location>
        <begin position="49"/>
        <end position="75"/>
    </location>
</feature>
<dbReference type="AlphaFoldDB" id="A0A8T2IR16"/>
<dbReference type="CDD" id="cd15632">
    <property type="entry name" value="PHD_PHF13"/>
    <property type="match status" value="1"/>
</dbReference>
<keyword evidence="5" id="KW-0498">Mitosis</keyword>
<keyword evidence="16" id="KW-1185">Reference proteome</keyword>
<comment type="function">
    <text evidence="11">Modulates chromatin structure and DNA damage response by regulating key determinants of chromatin compaction and DNA damage response. Binds H3K4me3-containing chromatin and promotes DNA condensation by recruiting corepressors such as TRIM28 and H3K9 methyltransferase SETDB1. Required for normal chromosome condensation during the early stages of mitosis. Required for normal chromosome separation during mitosis. Increases both chromatin-associated levels and activity of H3K9 methyltransferases, such as SETDB1, thus enhancing H3K9 trimethylation. Essential for testicular stem-cell differentiation and sustained spermatogenesis.</text>
</comment>
<dbReference type="PANTHER" id="PTHR14571">
    <property type="entry name" value="HISTONE-LYSINE N-METHYLTRANSFERASE SET-26-RELATED"/>
    <property type="match status" value="1"/>
</dbReference>
<evidence type="ECO:0000256" key="8">
    <source>
        <dbReference type="ARBA" id="ARBA00023067"/>
    </source>
</evidence>
<evidence type="ECO:0000256" key="4">
    <source>
        <dbReference type="ARBA" id="ARBA00022771"/>
    </source>
</evidence>
<comment type="caution">
    <text evidence="15">The sequence shown here is derived from an EMBL/GenBank/DDBJ whole genome shotgun (WGS) entry which is preliminary data.</text>
</comment>